<evidence type="ECO:0000313" key="1">
    <source>
        <dbReference type="EMBL" id="TKZ16041.1"/>
    </source>
</evidence>
<dbReference type="EMBL" id="SULI01000030">
    <property type="protein sequence ID" value="TKZ16041.1"/>
    <property type="molecule type" value="Genomic_DNA"/>
</dbReference>
<reference evidence="1 2" key="1">
    <citation type="submission" date="2019-04" db="EMBL/GenBank/DDBJ databases">
        <title>Genome sequence of Pelagicola litoralis CL-ES2.</title>
        <authorList>
            <person name="Cao J."/>
        </authorList>
    </citation>
    <scope>NUCLEOTIDE SEQUENCE [LARGE SCALE GENOMIC DNA]</scope>
    <source>
        <strain evidence="1 2">CL-ES2</strain>
    </source>
</reference>
<organism evidence="1 2">
    <name type="scientific">Shimia litoralis</name>
    <dbReference type="NCBI Taxonomy" id="420403"/>
    <lineage>
        <taxon>Bacteria</taxon>
        <taxon>Pseudomonadati</taxon>
        <taxon>Pseudomonadota</taxon>
        <taxon>Alphaproteobacteria</taxon>
        <taxon>Rhodobacterales</taxon>
        <taxon>Roseobacteraceae</taxon>
    </lineage>
</organism>
<protein>
    <submittedName>
        <fullName evidence="1">Uncharacterized protein</fullName>
    </submittedName>
</protein>
<dbReference type="OrthoDB" id="8222794at2"/>
<proteinExistence type="predicted"/>
<accession>A0A4V6F0U3</accession>
<dbReference type="Proteomes" id="UP000306575">
    <property type="component" value="Unassembled WGS sequence"/>
</dbReference>
<evidence type="ECO:0000313" key="2">
    <source>
        <dbReference type="Proteomes" id="UP000306575"/>
    </source>
</evidence>
<name>A0A4V6F0U3_9RHOB</name>
<dbReference type="AlphaFoldDB" id="A0A4V6F0U3"/>
<keyword evidence="2" id="KW-1185">Reference proteome</keyword>
<sequence length="201" mass="22374">MKLPRREYYTVHEAAARWGYTIADVAAWSAAGHFDVLTGIPPAMCGEDLVAGEVTIAPFDILPVFRRCGTGPLTAKVRRVRTKDRAEFTLITDPADGIEVSIADLLITGKDAQQFEEKNNLFHRMRAGNGSASVYDWEGMLQALALRIHQDGIPATQAELVAAMQEWFVEHSDGNEIPDERSIRRRITPIWRALTKDPISS</sequence>
<gene>
    <name evidence="1" type="ORF">FAP39_15925</name>
</gene>
<dbReference type="RefSeq" id="WP_138017375.1">
    <property type="nucleotide sequence ID" value="NZ_SULI01000030.1"/>
</dbReference>
<comment type="caution">
    <text evidence="1">The sequence shown here is derived from an EMBL/GenBank/DDBJ whole genome shotgun (WGS) entry which is preliminary data.</text>
</comment>